<evidence type="ECO:0000313" key="1">
    <source>
        <dbReference type="EMBL" id="KAI8428229.1"/>
    </source>
</evidence>
<keyword evidence="2" id="KW-1185">Reference proteome</keyword>
<name>A0ACC0JW05_CHOFU</name>
<organism evidence="1 2">
    <name type="scientific">Choristoneura fumiferana</name>
    <name type="common">Spruce budworm moth</name>
    <name type="synonym">Archips fumiferana</name>
    <dbReference type="NCBI Taxonomy" id="7141"/>
    <lineage>
        <taxon>Eukaryota</taxon>
        <taxon>Metazoa</taxon>
        <taxon>Ecdysozoa</taxon>
        <taxon>Arthropoda</taxon>
        <taxon>Hexapoda</taxon>
        <taxon>Insecta</taxon>
        <taxon>Pterygota</taxon>
        <taxon>Neoptera</taxon>
        <taxon>Endopterygota</taxon>
        <taxon>Lepidoptera</taxon>
        <taxon>Glossata</taxon>
        <taxon>Ditrysia</taxon>
        <taxon>Tortricoidea</taxon>
        <taxon>Tortricidae</taxon>
        <taxon>Tortricinae</taxon>
        <taxon>Choristoneura</taxon>
    </lineage>
</organism>
<dbReference type="Proteomes" id="UP001064048">
    <property type="component" value="Chromosome 3"/>
</dbReference>
<comment type="caution">
    <text evidence="1">The sequence shown here is derived from an EMBL/GenBank/DDBJ whole genome shotgun (WGS) entry which is preliminary data.</text>
</comment>
<protein>
    <submittedName>
        <fullName evidence="1">Uncharacterized protein</fullName>
    </submittedName>
</protein>
<evidence type="ECO:0000313" key="2">
    <source>
        <dbReference type="Proteomes" id="UP001064048"/>
    </source>
</evidence>
<reference evidence="1 2" key="1">
    <citation type="journal article" date="2022" name="Genome Biol. Evol.">
        <title>The Spruce Budworm Genome: Reconstructing the Evolutionary History of Antifreeze Proteins.</title>
        <authorList>
            <person name="Beliveau C."/>
            <person name="Gagne P."/>
            <person name="Picq S."/>
            <person name="Vernygora O."/>
            <person name="Keeling C.I."/>
            <person name="Pinkney K."/>
            <person name="Doucet D."/>
            <person name="Wen F."/>
            <person name="Johnston J.S."/>
            <person name="Maaroufi H."/>
            <person name="Boyle B."/>
            <person name="Laroche J."/>
            <person name="Dewar K."/>
            <person name="Juretic N."/>
            <person name="Blackburn G."/>
            <person name="Nisole A."/>
            <person name="Brunet B."/>
            <person name="Brandao M."/>
            <person name="Lumley L."/>
            <person name="Duan J."/>
            <person name="Quan G."/>
            <person name="Lucarotti C.J."/>
            <person name="Roe A.D."/>
            <person name="Sperling F.A.H."/>
            <person name="Levesque R.C."/>
            <person name="Cusson M."/>
        </authorList>
    </citation>
    <scope>NUCLEOTIDE SEQUENCE [LARGE SCALE GENOMIC DNA]</scope>
    <source>
        <strain evidence="1">Glfc:IPQL:Cfum</strain>
    </source>
</reference>
<dbReference type="EMBL" id="CM046103">
    <property type="protein sequence ID" value="KAI8428229.1"/>
    <property type="molecule type" value="Genomic_DNA"/>
</dbReference>
<accession>A0ACC0JW05</accession>
<sequence>MVCPFPMPVYGSETWSLTVGLLERLRVTQRAMERAMLGVCFRDRIRNTETKVTDIAVKICKLKWQWAGHIARRTDSRCGRKVRECRPRTGRRSVGRPPTRSSRSLRRSNRPLFQQWTSSDDWQRQHHCRWCGAAVCGACSPHRLPLPVMGFEFPQRVCAACYDTLRHEPRESLASFHDMKHAVASLYIDEATGRMVTAGKDRVIKVWDVSALLAPAPRAGTSDQ</sequence>
<gene>
    <name evidence="1" type="ORF">MSG28_002452</name>
</gene>
<proteinExistence type="predicted"/>